<evidence type="ECO:0000256" key="5">
    <source>
        <dbReference type="ARBA" id="ARBA00023242"/>
    </source>
</evidence>
<evidence type="ECO:0000256" key="6">
    <source>
        <dbReference type="SAM" id="MobiDB-lite"/>
    </source>
</evidence>
<dbReference type="GO" id="GO:0003700">
    <property type="term" value="F:DNA-binding transcription factor activity"/>
    <property type="evidence" value="ECO:0007669"/>
    <property type="project" value="InterPro"/>
</dbReference>
<protein>
    <recommendedName>
        <fullName evidence="7">AP2/ERF domain-containing protein</fullName>
    </recommendedName>
</protein>
<accession>A0AAW1QJV2</accession>
<keyword evidence="5" id="KW-0539">Nucleus</keyword>
<dbReference type="PROSITE" id="PS51032">
    <property type="entry name" value="AP2_ERF"/>
    <property type="match status" value="2"/>
</dbReference>
<reference evidence="8 9" key="1">
    <citation type="journal article" date="2024" name="Nat. Commun.">
        <title>Phylogenomics reveals the evolutionary origins of lichenization in chlorophyte algae.</title>
        <authorList>
            <person name="Puginier C."/>
            <person name="Libourel C."/>
            <person name="Otte J."/>
            <person name="Skaloud P."/>
            <person name="Haon M."/>
            <person name="Grisel S."/>
            <person name="Petersen M."/>
            <person name="Berrin J.G."/>
            <person name="Delaux P.M."/>
            <person name="Dal Grande F."/>
            <person name="Keller J."/>
        </authorList>
    </citation>
    <scope>NUCLEOTIDE SEQUENCE [LARGE SCALE GENOMIC DNA]</scope>
    <source>
        <strain evidence="8 9">SAG 245.80</strain>
    </source>
</reference>
<keyword evidence="2" id="KW-0805">Transcription regulation</keyword>
<evidence type="ECO:0000259" key="7">
    <source>
        <dbReference type="PROSITE" id="PS51032"/>
    </source>
</evidence>
<feature type="domain" description="AP2/ERF" evidence="7">
    <location>
        <begin position="41"/>
        <end position="97"/>
    </location>
</feature>
<keyword evidence="3" id="KW-0238">DNA-binding</keyword>
<dbReference type="Gene3D" id="3.30.730.10">
    <property type="entry name" value="AP2/ERF domain"/>
    <property type="match status" value="2"/>
</dbReference>
<keyword evidence="9" id="KW-1185">Reference proteome</keyword>
<evidence type="ECO:0000256" key="4">
    <source>
        <dbReference type="ARBA" id="ARBA00023163"/>
    </source>
</evidence>
<dbReference type="InterPro" id="IPR036955">
    <property type="entry name" value="AP2/ERF_dom_sf"/>
</dbReference>
<dbReference type="SUPFAM" id="SSF54171">
    <property type="entry name" value="DNA-binding domain"/>
    <property type="match status" value="2"/>
</dbReference>
<dbReference type="AlphaFoldDB" id="A0AAW1QJV2"/>
<sequence>MPDAAVSSDEDEDVVRAAPPRKRAKARRRQSTEGLRVSTSHYRGVTHHCRTGRWESHIWQDSKQLYLGGFDSEEQAALAYDLAAVKFRGRGASTNFDTSAFEQELAQLNEVTADEVVQMLRRQSKGFQKTSSVFRGVTKHQKGKWEGRIGQMVGKKYKYLGLFPTEMEAAQAYDREAIQRRHLAATTNFDFTEYPDLFSAAELAEAAQRGLLATGVGAPLAGAASSANGGASTQNGASPAAASGSPRLPELGFVGAPLGLGATTMWPPLDLDWLGLLGMDAGLSEPLPCAGTRTGAAHKPLRGAEGSPCLSAGFASWAAMQADAGGWPSEP</sequence>
<dbReference type="PANTHER" id="PTHR32467:SF213">
    <property type="entry name" value="OS03G0770700 PROTEIN"/>
    <property type="match status" value="1"/>
</dbReference>
<gene>
    <name evidence="8" type="ORF">WJX81_006139</name>
</gene>
<proteinExistence type="predicted"/>
<dbReference type="InterPro" id="IPR001471">
    <property type="entry name" value="AP2/ERF_dom"/>
</dbReference>
<dbReference type="EMBL" id="JALJOU010000098">
    <property type="protein sequence ID" value="KAK9821727.1"/>
    <property type="molecule type" value="Genomic_DNA"/>
</dbReference>
<dbReference type="GO" id="GO:0003677">
    <property type="term" value="F:DNA binding"/>
    <property type="evidence" value="ECO:0007669"/>
    <property type="project" value="UniProtKB-KW"/>
</dbReference>
<dbReference type="Proteomes" id="UP001445335">
    <property type="component" value="Unassembled WGS sequence"/>
</dbReference>
<dbReference type="Pfam" id="PF00847">
    <property type="entry name" value="AP2"/>
    <property type="match status" value="1"/>
</dbReference>
<evidence type="ECO:0000313" key="8">
    <source>
        <dbReference type="EMBL" id="KAK9821727.1"/>
    </source>
</evidence>
<evidence type="ECO:0000256" key="2">
    <source>
        <dbReference type="ARBA" id="ARBA00023015"/>
    </source>
</evidence>
<dbReference type="GO" id="GO:0005634">
    <property type="term" value="C:nucleus"/>
    <property type="evidence" value="ECO:0007669"/>
    <property type="project" value="UniProtKB-SubCell"/>
</dbReference>
<comment type="caution">
    <text evidence="8">The sequence shown here is derived from an EMBL/GenBank/DDBJ whole genome shotgun (WGS) entry which is preliminary data.</text>
</comment>
<dbReference type="SMART" id="SM00380">
    <property type="entry name" value="AP2"/>
    <property type="match status" value="2"/>
</dbReference>
<evidence type="ECO:0000256" key="1">
    <source>
        <dbReference type="ARBA" id="ARBA00004123"/>
    </source>
</evidence>
<name>A0AAW1QJV2_9CHLO</name>
<comment type="subcellular location">
    <subcellularLocation>
        <location evidence="1">Nucleus</location>
    </subcellularLocation>
</comment>
<feature type="domain" description="AP2/ERF" evidence="7">
    <location>
        <begin position="133"/>
        <end position="190"/>
    </location>
</feature>
<dbReference type="InterPro" id="IPR016177">
    <property type="entry name" value="DNA-bd_dom_sf"/>
</dbReference>
<organism evidence="8 9">
    <name type="scientific">Elliptochloris bilobata</name>
    <dbReference type="NCBI Taxonomy" id="381761"/>
    <lineage>
        <taxon>Eukaryota</taxon>
        <taxon>Viridiplantae</taxon>
        <taxon>Chlorophyta</taxon>
        <taxon>core chlorophytes</taxon>
        <taxon>Trebouxiophyceae</taxon>
        <taxon>Trebouxiophyceae incertae sedis</taxon>
        <taxon>Elliptochloris clade</taxon>
        <taxon>Elliptochloris</taxon>
    </lineage>
</organism>
<evidence type="ECO:0000256" key="3">
    <source>
        <dbReference type="ARBA" id="ARBA00023125"/>
    </source>
</evidence>
<feature type="region of interest" description="Disordered" evidence="6">
    <location>
        <begin position="223"/>
        <end position="246"/>
    </location>
</feature>
<evidence type="ECO:0000313" key="9">
    <source>
        <dbReference type="Proteomes" id="UP001445335"/>
    </source>
</evidence>
<dbReference type="PANTHER" id="PTHR32467">
    <property type="entry name" value="AP2-LIKE ETHYLENE-RESPONSIVE TRANSCRIPTION FACTOR"/>
    <property type="match status" value="1"/>
</dbReference>
<keyword evidence="4" id="KW-0804">Transcription</keyword>
<feature type="region of interest" description="Disordered" evidence="6">
    <location>
        <begin position="1"/>
        <end position="36"/>
    </location>
</feature>
<dbReference type="CDD" id="cd00018">
    <property type="entry name" value="AP2"/>
    <property type="match status" value="2"/>
</dbReference>
<feature type="compositionally biased region" description="Basic residues" evidence="6">
    <location>
        <begin position="19"/>
        <end position="29"/>
    </location>
</feature>